<protein>
    <submittedName>
        <fullName evidence="1">Uncharacterized protein</fullName>
    </submittedName>
</protein>
<reference evidence="1 2" key="1">
    <citation type="submission" date="2022-01" db="EMBL/GenBank/DDBJ databases">
        <authorList>
            <person name="Xiong W."/>
            <person name="Schranz E."/>
        </authorList>
    </citation>
    <scope>NUCLEOTIDE SEQUENCE [LARGE SCALE GENOMIC DNA]</scope>
</reference>
<accession>A0AAU9LNJ8</accession>
<dbReference type="AlphaFoldDB" id="A0AAU9LNJ8"/>
<organism evidence="1 2">
    <name type="scientific">Lactuca virosa</name>
    <dbReference type="NCBI Taxonomy" id="75947"/>
    <lineage>
        <taxon>Eukaryota</taxon>
        <taxon>Viridiplantae</taxon>
        <taxon>Streptophyta</taxon>
        <taxon>Embryophyta</taxon>
        <taxon>Tracheophyta</taxon>
        <taxon>Spermatophyta</taxon>
        <taxon>Magnoliopsida</taxon>
        <taxon>eudicotyledons</taxon>
        <taxon>Gunneridae</taxon>
        <taxon>Pentapetalae</taxon>
        <taxon>asterids</taxon>
        <taxon>campanulids</taxon>
        <taxon>Asterales</taxon>
        <taxon>Asteraceae</taxon>
        <taxon>Cichorioideae</taxon>
        <taxon>Cichorieae</taxon>
        <taxon>Lactucinae</taxon>
        <taxon>Lactuca</taxon>
    </lineage>
</organism>
<dbReference type="Proteomes" id="UP001157418">
    <property type="component" value="Unassembled WGS sequence"/>
</dbReference>
<evidence type="ECO:0000313" key="2">
    <source>
        <dbReference type="Proteomes" id="UP001157418"/>
    </source>
</evidence>
<comment type="caution">
    <text evidence="1">The sequence shown here is derived from an EMBL/GenBank/DDBJ whole genome shotgun (WGS) entry which is preliminary data.</text>
</comment>
<proteinExistence type="predicted"/>
<sequence>METKMNADPWENLRFQLWSVSSEPPKNTPLVEYGKANDKRFPIGVIHGGFFTDYPENCGLSMVPIMNDDCLGTFKMIVRAHQFRVIEHMYVEHRPVFVPINFPHFLMNSPSKRVEKLIHLFVTEHPMATVDDGIAYIRHMLNMTIPREKMEDAMDMAKENVIAWKNVV</sequence>
<evidence type="ECO:0000313" key="1">
    <source>
        <dbReference type="EMBL" id="CAH1413254.1"/>
    </source>
</evidence>
<dbReference type="EMBL" id="CAKMRJ010000001">
    <property type="protein sequence ID" value="CAH1413254.1"/>
    <property type="molecule type" value="Genomic_DNA"/>
</dbReference>
<gene>
    <name evidence="1" type="ORF">LVIROSA_LOCUS1224</name>
</gene>
<name>A0AAU9LNJ8_9ASTR</name>
<keyword evidence="2" id="KW-1185">Reference proteome</keyword>